<organism evidence="2 3">
    <name type="scientific">Cimex lectularius</name>
    <name type="common">Bed bug</name>
    <name type="synonym">Acanthia lectularia</name>
    <dbReference type="NCBI Taxonomy" id="79782"/>
    <lineage>
        <taxon>Eukaryota</taxon>
        <taxon>Metazoa</taxon>
        <taxon>Ecdysozoa</taxon>
        <taxon>Arthropoda</taxon>
        <taxon>Hexapoda</taxon>
        <taxon>Insecta</taxon>
        <taxon>Pterygota</taxon>
        <taxon>Neoptera</taxon>
        <taxon>Paraneoptera</taxon>
        <taxon>Hemiptera</taxon>
        <taxon>Heteroptera</taxon>
        <taxon>Panheteroptera</taxon>
        <taxon>Cimicomorpha</taxon>
        <taxon>Cimicidae</taxon>
        <taxon>Cimex</taxon>
    </lineage>
</organism>
<dbReference type="RefSeq" id="XP_014255096.1">
    <property type="nucleotide sequence ID" value="XM_014399610.2"/>
</dbReference>
<dbReference type="EnsemblMetazoa" id="XM_014399610.2">
    <property type="protein sequence ID" value="XP_014255096.1"/>
    <property type="gene ID" value="LOC106669832"/>
</dbReference>
<sequence length="193" mass="18474">MYTRILCGILLFGVVYGAPNHIKTVYLDKEVQGGASVGQAGASASWGPFAASAGVGGANFGGAGAGAGIGSGSSSSAAASASVGASGSGGGSFGGPGFFDSIFNIPISVLKSVNTHLNNKGKVGFSGTGSVASADASSSSSVLARSGLNSANSEAAAGSVSVDGSVHKNYDSTFAIPIAALTSVNQFLNGKGK</sequence>
<dbReference type="AlphaFoldDB" id="A0A8I6TGC1"/>
<dbReference type="Proteomes" id="UP000494040">
    <property type="component" value="Unassembled WGS sequence"/>
</dbReference>
<protein>
    <submittedName>
        <fullName evidence="2">Uncharacterized protein</fullName>
    </submittedName>
</protein>
<dbReference type="OrthoDB" id="6628627at2759"/>
<reference evidence="2" key="1">
    <citation type="submission" date="2022-01" db="UniProtKB">
        <authorList>
            <consortium name="EnsemblMetazoa"/>
        </authorList>
    </citation>
    <scope>IDENTIFICATION</scope>
</reference>
<feature type="signal peptide" evidence="1">
    <location>
        <begin position="1"/>
        <end position="17"/>
    </location>
</feature>
<evidence type="ECO:0000313" key="2">
    <source>
        <dbReference type="EnsemblMetazoa" id="XP_014255096.1"/>
    </source>
</evidence>
<feature type="chain" id="PRO_5035253380" evidence="1">
    <location>
        <begin position="18"/>
        <end position="193"/>
    </location>
</feature>
<proteinExistence type="predicted"/>
<keyword evidence="1" id="KW-0732">Signal</keyword>
<keyword evidence="3" id="KW-1185">Reference proteome</keyword>
<evidence type="ECO:0000256" key="1">
    <source>
        <dbReference type="SAM" id="SignalP"/>
    </source>
</evidence>
<name>A0A8I6TGC1_CIMLE</name>
<dbReference type="GeneID" id="106669832"/>
<evidence type="ECO:0000313" key="3">
    <source>
        <dbReference type="Proteomes" id="UP000494040"/>
    </source>
</evidence>
<accession>A0A8I6TGC1</accession>